<dbReference type="EMBL" id="JADPRT010000017">
    <property type="protein sequence ID" value="MBF9072662.1"/>
    <property type="molecule type" value="Genomic_DNA"/>
</dbReference>
<dbReference type="Pfam" id="PF13556">
    <property type="entry name" value="HTH_30"/>
    <property type="match status" value="2"/>
</dbReference>
<reference evidence="2" key="1">
    <citation type="submission" date="2020-11" db="EMBL/GenBank/DDBJ databases">
        <title>Isolation and identification of active actinomycetes.</title>
        <authorList>
            <person name="Yu B."/>
        </authorList>
    </citation>
    <scope>NUCLEOTIDE SEQUENCE</scope>
    <source>
        <strain evidence="2">NEAU-YB345</strain>
    </source>
</reference>
<dbReference type="InterPro" id="IPR025736">
    <property type="entry name" value="PucR_C-HTH_dom"/>
</dbReference>
<protein>
    <submittedName>
        <fullName evidence="2">Helix-turn-helix domain-containing protein</fullName>
    </submittedName>
</protein>
<dbReference type="RefSeq" id="WP_196197825.1">
    <property type="nucleotide sequence ID" value="NZ_JADPRT010000017.1"/>
</dbReference>
<name>A0A931FFA8_9ACTN</name>
<dbReference type="Gene3D" id="1.10.10.2840">
    <property type="entry name" value="PucR C-terminal helix-turn-helix domain"/>
    <property type="match status" value="2"/>
</dbReference>
<evidence type="ECO:0000313" key="2">
    <source>
        <dbReference type="EMBL" id="MBF9072662.1"/>
    </source>
</evidence>
<dbReference type="PANTHER" id="PTHR33744:SF1">
    <property type="entry name" value="DNA-BINDING TRANSCRIPTIONAL ACTIVATOR ADER"/>
    <property type="match status" value="1"/>
</dbReference>
<gene>
    <name evidence="2" type="ORF">I2501_32055</name>
</gene>
<sequence length="513" mass="55529">MDSSVAATSWPDHGERRVDDVLAIQRAARKGGTRALLQWLARRTGARIALSGPDDTPLAAGDDVHVDAEPLAGAEPSALARRVAGELRARALTTLSVVEQDVSVVAVGLNGGAGDRPGPVLTAVTAGPAPEHLPRLLADASSALDLCWREERAETQRLRLELAEARNREAVLHLLMNGHVSTARQVADVLGPDLADVIRYHVVATAPDLKPALARRCREIRPDAWVIPCPVYDDHIAVLVPSEPGTPPDAPSTFATAVTAATDECLVGVSDVVGLRDAAVGYGQAVHALVTARTRAQRWALFSHHPDPALVIGAPVRDWARQFLAPLRTLVPQRLQDPDSIELTVTAKSWLGFSSGATSLLKIHRNTLAARLRHIERLLDLDLDRLADQSLLALALRTETGPQVPGTPPGTRADALHALDELLRRQAVVDWALRLLRPLDDAPDAARTLTAWLRHDARLTPTAQELSLSLTAVRKRLARIEELLDRSLLRPPTDRHELWLALRALRLAEDSPA</sequence>
<keyword evidence="3" id="KW-1185">Reference proteome</keyword>
<dbReference type="Proteomes" id="UP000657385">
    <property type="component" value="Unassembled WGS sequence"/>
</dbReference>
<dbReference type="InterPro" id="IPR051448">
    <property type="entry name" value="CdaR-like_regulators"/>
</dbReference>
<feature type="domain" description="PucR C-terminal helix-turn-helix" evidence="1">
    <location>
        <begin position="447"/>
        <end position="504"/>
    </location>
</feature>
<evidence type="ECO:0000259" key="1">
    <source>
        <dbReference type="Pfam" id="PF13556"/>
    </source>
</evidence>
<proteinExistence type="predicted"/>
<dbReference type="InterPro" id="IPR042070">
    <property type="entry name" value="PucR_C-HTH_sf"/>
</dbReference>
<feature type="domain" description="PucR C-terminal helix-turn-helix" evidence="1">
    <location>
        <begin position="360"/>
        <end position="397"/>
    </location>
</feature>
<dbReference type="AlphaFoldDB" id="A0A931FFA8"/>
<evidence type="ECO:0000313" key="3">
    <source>
        <dbReference type="Proteomes" id="UP000657385"/>
    </source>
</evidence>
<organism evidence="2 3">
    <name type="scientific">Streptacidiphilus fuscans</name>
    <dbReference type="NCBI Taxonomy" id="2789292"/>
    <lineage>
        <taxon>Bacteria</taxon>
        <taxon>Bacillati</taxon>
        <taxon>Actinomycetota</taxon>
        <taxon>Actinomycetes</taxon>
        <taxon>Kitasatosporales</taxon>
        <taxon>Streptomycetaceae</taxon>
        <taxon>Streptacidiphilus</taxon>
    </lineage>
</organism>
<comment type="caution">
    <text evidence="2">The sequence shown here is derived from an EMBL/GenBank/DDBJ whole genome shotgun (WGS) entry which is preliminary data.</text>
</comment>
<dbReference type="PANTHER" id="PTHR33744">
    <property type="entry name" value="CARBOHYDRATE DIACID REGULATOR"/>
    <property type="match status" value="1"/>
</dbReference>
<accession>A0A931FFA8</accession>